<evidence type="ECO:0000313" key="3">
    <source>
        <dbReference type="Proteomes" id="UP000527143"/>
    </source>
</evidence>
<feature type="transmembrane region" description="Helical" evidence="1">
    <location>
        <begin position="68"/>
        <end position="90"/>
    </location>
</feature>
<evidence type="ECO:0000256" key="1">
    <source>
        <dbReference type="SAM" id="Phobius"/>
    </source>
</evidence>
<name>A0A840YHT7_9SPHN</name>
<evidence type="ECO:0008006" key="4">
    <source>
        <dbReference type="Google" id="ProtNLM"/>
    </source>
</evidence>
<proteinExistence type="predicted"/>
<feature type="transmembrane region" description="Helical" evidence="1">
    <location>
        <begin position="21"/>
        <end position="41"/>
    </location>
</feature>
<feature type="transmembrane region" description="Helical" evidence="1">
    <location>
        <begin position="202"/>
        <end position="224"/>
    </location>
</feature>
<feature type="transmembrane region" description="Helical" evidence="1">
    <location>
        <begin position="110"/>
        <end position="143"/>
    </location>
</feature>
<feature type="transmembrane region" description="Helical" evidence="1">
    <location>
        <begin position="149"/>
        <end position="181"/>
    </location>
</feature>
<accession>A0A840YHT7</accession>
<dbReference type="RefSeq" id="WP_184089665.1">
    <property type="nucleotide sequence ID" value="NZ_JACIJF010000011.1"/>
</dbReference>
<dbReference type="AlphaFoldDB" id="A0A840YHT7"/>
<organism evidence="2 3">
    <name type="scientific">Sphingomonas xinjiangensis</name>
    <dbReference type="NCBI Taxonomy" id="643568"/>
    <lineage>
        <taxon>Bacteria</taxon>
        <taxon>Pseudomonadati</taxon>
        <taxon>Pseudomonadota</taxon>
        <taxon>Alphaproteobacteria</taxon>
        <taxon>Sphingomonadales</taxon>
        <taxon>Sphingomonadaceae</taxon>
        <taxon>Sphingomonas</taxon>
    </lineage>
</organism>
<keyword evidence="3" id="KW-1185">Reference proteome</keyword>
<protein>
    <recommendedName>
        <fullName evidence="4">Glycerophosphoryl diester phosphodiesterase membrane domain-containing protein</fullName>
    </recommendedName>
</protein>
<keyword evidence="1" id="KW-1133">Transmembrane helix</keyword>
<reference evidence="2 3" key="1">
    <citation type="submission" date="2020-08" db="EMBL/GenBank/DDBJ databases">
        <title>Genomic Encyclopedia of Type Strains, Phase IV (KMG-IV): sequencing the most valuable type-strain genomes for metagenomic binning, comparative biology and taxonomic classification.</title>
        <authorList>
            <person name="Goeker M."/>
        </authorList>
    </citation>
    <scope>NUCLEOTIDE SEQUENCE [LARGE SCALE GENOMIC DNA]</scope>
    <source>
        <strain evidence="2 3">DSM 26736</strain>
    </source>
</reference>
<keyword evidence="1" id="KW-0812">Transmembrane</keyword>
<comment type="caution">
    <text evidence="2">The sequence shown here is derived from an EMBL/GenBank/DDBJ whole genome shotgun (WGS) entry which is preliminary data.</text>
</comment>
<dbReference type="EMBL" id="JACIJF010000011">
    <property type="protein sequence ID" value="MBB5711945.1"/>
    <property type="molecule type" value="Genomic_DNA"/>
</dbReference>
<evidence type="ECO:0000313" key="2">
    <source>
        <dbReference type="EMBL" id="MBB5711945.1"/>
    </source>
</evidence>
<sequence>MANIGAIVGGGFGLIRRRPGAVLAWGAIYALGTAALGYAQLRLAGTVDPTAATQWDVASLGRGLGVQIGFGLVSLILSSILSAAVFRATLWPEDRSGMASLRFGMDEVRLIGLTLILYVLGMAAGLVGGLGLTFVTTLVGFLFGGSPAMAGLFATLITMGLIGLILFLMVRLSVVYPLVLIRRRISLDASWDLTRGHFWSLLGAYVLMALATAALFFLAFLPFVGLGLRTGAYAPGGNWPLLLQQLQANHPQSLFAVIAATFVITALVSGIMLVVWGGWIASAARELLKRSEPAEAGVSDATGPEWSSR</sequence>
<feature type="transmembrane region" description="Helical" evidence="1">
    <location>
        <begin position="254"/>
        <end position="281"/>
    </location>
</feature>
<dbReference type="Proteomes" id="UP000527143">
    <property type="component" value="Unassembled WGS sequence"/>
</dbReference>
<keyword evidence="1" id="KW-0472">Membrane</keyword>
<gene>
    <name evidence="2" type="ORF">FHT02_003198</name>
</gene>